<comment type="caution">
    <text evidence="11">The sequence shown here is derived from an EMBL/GenBank/DDBJ whole genome shotgun (WGS) entry which is preliminary data.</text>
</comment>
<feature type="transmembrane region" description="Helical" evidence="9">
    <location>
        <begin position="154"/>
        <end position="173"/>
    </location>
</feature>
<feature type="compositionally biased region" description="Basic residues" evidence="8">
    <location>
        <begin position="206"/>
        <end position="219"/>
    </location>
</feature>
<organism evidence="11 12">
    <name type="scientific">Synchytrium endobioticum</name>
    <dbReference type="NCBI Taxonomy" id="286115"/>
    <lineage>
        <taxon>Eukaryota</taxon>
        <taxon>Fungi</taxon>
        <taxon>Fungi incertae sedis</taxon>
        <taxon>Chytridiomycota</taxon>
        <taxon>Chytridiomycota incertae sedis</taxon>
        <taxon>Chytridiomycetes</taxon>
        <taxon>Synchytriales</taxon>
        <taxon>Synchytriaceae</taxon>
        <taxon>Synchytrium</taxon>
    </lineage>
</organism>
<comment type="subcellular location">
    <subcellularLocation>
        <location evidence="1">Membrane</location>
        <topology evidence="1">Multi-pass membrane protein</topology>
    </subcellularLocation>
</comment>
<comment type="similarity">
    <text evidence="2">Belongs to the cation diffusion facilitator (CDF) transporter (TC 2.A.4) family. SLC30A subfamily.</text>
</comment>
<dbReference type="InterPro" id="IPR002524">
    <property type="entry name" value="Cation_efflux"/>
</dbReference>
<dbReference type="GO" id="GO:0005385">
    <property type="term" value="F:zinc ion transmembrane transporter activity"/>
    <property type="evidence" value="ECO:0007669"/>
    <property type="project" value="InterPro"/>
</dbReference>
<reference evidence="11 12" key="1">
    <citation type="journal article" date="2019" name="Sci. Rep.">
        <title>Comparative genomics of chytrid fungi reveal insights into the obligate biotrophic and pathogenic lifestyle of Synchytrium endobioticum.</title>
        <authorList>
            <person name="van de Vossenberg B.T.L.H."/>
            <person name="Warris S."/>
            <person name="Nguyen H.D.T."/>
            <person name="van Gent-Pelzer M.P.E."/>
            <person name="Joly D.L."/>
            <person name="van de Geest H.C."/>
            <person name="Bonants P.J.M."/>
            <person name="Smith D.S."/>
            <person name="Levesque C.A."/>
            <person name="van der Lee T.A.J."/>
        </authorList>
    </citation>
    <scope>NUCLEOTIDE SEQUENCE [LARGE SCALE GENOMIC DNA]</scope>
    <source>
        <strain evidence="11 12">LEV6574</strain>
    </source>
</reference>
<evidence type="ECO:0000256" key="8">
    <source>
        <dbReference type="SAM" id="MobiDB-lite"/>
    </source>
</evidence>
<accession>A0A507CKT2</accession>
<dbReference type="InterPro" id="IPR058533">
    <property type="entry name" value="Cation_efflux_TM"/>
</dbReference>
<dbReference type="GO" id="GO:0005794">
    <property type="term" value="C:Golgi apparatus"/>
    <property type="evidence" value="ECO:0007669"/>
    <property type="project" value="TreeGrafter"/>
</dbReference>
<dbReference type="AlphaFoldDB" id="A0A507CKT2"/>
<dbReference type="GO" id="GO:1904257">
    <property type="term" value="P:zinc ion import into Golgi lumen"/>
    <property type="evidence" value="ECO:0007669"/>
    <property type="project" value="TreeGrafter"/>
</dbReference>
<dbReference type="NCBIfam" id="TIGR01297">
    <property type="entry name" value="CDF"/>
    <property type="match status" value="1"/>
</dbReference>
<dbReference type="PANTHER" id="PTHR45755">
    <property type="match status" value="1"/>
</dbReference>
<sequence>MNGATLPLYRGGKSDKHQGQFFLHNSSSPVSTINAILRYTKTVIADPKTRNVFFFLCLNLSFTFVEAIYGIWTNSLGLTSDAVHMLFDSTALILSLAASVIVKWGPNDKFTYGYGRVETLTGFVNGVALCLAGIGIIWEAVERLLDPPEIKTESLLVVSVLGFLVNLVGIFAFEHGHTHGHDHSHDHSNGHTHHGHSHSQHDHDHHQHHHHDNHSHTHHGYHDNSHGRNPLMQGMFLHVLADTLGSVGVITSSILIQLYGWKWADPVCSLFIAIMILMSVWPLLISSGLLLLQRVPHGYEYKVAELYRKVSSIEGVVGFSQAHFWELCSGKYIGTIKVQASEQGSEQKIRMLVTQAMQEMGITSSVIQVDKPDPNTVQLY</sequence>
<keyword evidence="7 9" id="KW-0472">Membrane</keyword>
<keyword evidence="3" id="KW-0813">Transport</keyword>
<dbReference type="SUPFAM" id="SSF161111">
    <property type="entry name" value="Cation efflux protein transmembrane domain-like"/>
    <property type="match status" value="1"/>
</dbReference>
<proteinExistence type="inferred from homology"/>
<dbReference type="Pfam" id="PF01545">
    <property type="entry name" value="Cation_efflux"/>
    <property type="match status" value="1"/>
</dbReference>
<dbReference type="GO" id="GO:0016020">
    <property type="term" value="C:membrane"/>
    <property type="evidence" value="ECO:0007669"/>
    <property type="project" value="UniProtKB-SubCell"/>
</dbReference>
<name>A0A507CKT2_9FUNG</name>
<dbReference type="PANTHER" id="PTHR45755:SF4">
    <property type="entry name" value="ZINC TRANSPORTER 7"/>
    <property type="match status" value="1"/>
</dbReference>
<dbReference type="InterPro" id="IPR027469">
    <property type="entry name" value="Cation_efflux_TMD_sf"/>
</dbReference>
<dbReference type="Proteomes" id="UP000320475">
    <property type="component" value="Unassembled WGS sequence"/>
</dbReference>
<keyword evidence="4 9" id="KW-0812">Transmembrane</keyword>
<evidence type="ECO:0000259" key="10">
    <source>
        <dbReference type="Pfam" id="PF01545"/>
    </source>
</evidence>
<feature type="region of interest" description="Disordered" evidence="8">
    <location>
        <begin position="179"/>
        <end position="224"/>
    </location>
</feature>
<evidence type="ECO:0000256" key="7">
    <source>
        <dbReference type="ARBA" id="ARBA00023136"/>
    </source>
</evidence>
<evidence type="ECO:0000256" key="2">
    <source>
        <dbReference type="ARBA" id="ARBA00008873"/>
    </source>
</evidence>
<evidence type="ECO:0000313" key="11">
    <source>
        <dbReference type="EMBL" id="TPX38914.1"/>
    </source>
</evidence>
<feature type="domain" description="Cation efflux protein transmembrane" evidence="10">
    <location>
        <begin position="52"/>
        <end position="292"/>
    </location>
</feature>
<evidence type="ECO:0000256" key="9">
    <source>
        <dbReference type="SAM" id="Phobius"/>
    </source>
</evidence>
<gene>
    <name evidence="11" type="ORF">SeLEV6574_g07519</name>
</gene>
<dbReference type="GO" id="GO:0031410">
    <property type="term" value="C:cytoplasmic vesicle"/>
    <property type="evidence" value="ECO:0007669"/>
    <property type="project" value="TreeGrafter"/>
</dbReference>
<feature type="transmembrane region" description="Helical" evidence="9">
    <location>
        <begin position="84"/>
        <end position="105"/>
    </location>
</feature>
<feature type="transmembrane region" description="Helical" evidence="9">
    <location>
        <begin position="52"/>
        <end position="72"/>
    </location>
</feature>
<keyword evidence="5 9" id="KW-1133">Transmembrane helix</keyword>
<dbReference type="OrthoDB" id="78669at2759"/>
<feature type="transmembrane region" description="Helical" evidence="9">
    <location>
        <begin position="270"/>
        <end position="292"/>
    </location>
</feature>
<evidence type="ECO:0000313" key="12">
    <source>
        <dbReference type="Proteomes" id="UP000320475"/>
    </source>
</evidence>
<evidence type="ECO:0000256" key="3">
    <source>
        <dbReference type="ARBA" id="ARBA00022448"/>
    </source>
</evidence>
<evidence type="ECO:0000256" key="5">
    <source>
        <dbReference type="ARBA" id="ARBA00022989"/>
    </source>
</evidence>
<evidence type="ECO:0000256" key="4">
    <source>
        <dbReference type="ARBA" id="ARBA00022692"/>
    </source>
</evidence>
<feature type="transmembrane region" description="Helical" evidence="9">
    <location>
        <begin position="235"/>
        <end position="258"/>
    </location>
</feature>
<evidence type="ECO:0000256" key="1">
    <source>
        <dbReference type="ARBA" id="ARBA00004141"/>
    </source>
</evidence>
<dbReference type="Gene3D" id="1.20.1510.10">
    <property type="entry name" value="Cation efflux protein transmembrane domain"/>
    <property type="match status" value="1"/>
</dbReference>
<dbReference type="GO" id="GO:0006882">
    <property type="term" value="P:intracellular zinc ion homeostasis"/>
    <property type="evidence" value="ECO:0007669"/>
    <property type="project" value="InterPro"/>
</dbReference>
<feature type="transmembrane region" description="Helical" evidence="9">
    <location>
        <begin position="117"/>
        <end position="138"/>
    </location>
</feature>
<keyword evidence="6" id="KW-0406">Ion transport</keyword>
<evidence type="ECO:0000256" key="6">
    <source>
        <dbReference type="ARBA" id="ARBA00023065"/>
    </source>
</evidence>
<dbReference type="EMBL" id="QEAM01000544">
    <property type="protein sequence ID" value="TPX38914.1"/>
    <property type="molecule type" value="Genomic_DNA"/>
</dbReference>
<protein>
    <recommendedName>
        <fullName evidence="10">Cation efflux protein transmembrane domain-containing protein</fullName>
    </recommendedName>
</protein>
<dbReference type="VEuPathDB" id="FungiDB:SeMB42_g07398"/>
<feature type="compositionally biased region" description="Basic and acidic residues" evidence="8">
    <location>
        <begin position="179"/>
        <end position="189"/>
    </location>
</feature>
<dbReference type="InterPro" id="IPR045316">
    <property type="entry name" value="Msc2-like"/>
</dbReference>